<reference evidence="1" key="2">
    <citation type="submission" date="2021-04" db="EMBL/GenBank/DDBJ databases">
        <authorList>
            <person name="Gilroy R."/>
        </authorList>
    </citation>
    <scope>NUCLEOTIDE SEQUENCE</scope>
    <source>
        <strain evidence="1">CHK169-11906</strain>
    </source>
</reference>
<dbReference type="EMBL" id="DWYR01000011">
    <property type="protein sequence ID" value="HJA98788.1"/>
    <property type="molecule type" value="Genomic_DNA"/>
</dbReference>
<evidence type="ECO:0008006" key="3">
    <source>
        <dbReference type="Google" id="ProtNLM"/>
    </source>
</evidence>
<dbReference type="AlphaFoldDB" id="A0A9D2IEN9"/>
<comment type="caution">
    <text evidence="1">The sequence shown here is derived from an EMBL/GenBank/DDBJ whole genome shotgun (WGS) entry which is preliminary data.</text>
</comment>
<evidence type="ECO:0000313" key="2">
    <source>
        <dbReference type="Proteomes" id="UP000824259"/>
    </source>
</evidence>
<name>A0A9D2IEN9_9BACT</name>
<protein>
    <recommendedName>
        <fullName evidence="3">Lipoprotein</fullName>
    </recommendedName>
</protein>
<dbReference type="PROSITE" id="PS51257">
    <property type="entry name" value="PROKAR_LIPOPROTEIN"/>
    <property type="match status" value="1"/>
</dbReference>
<proteinExistence type="predicted"/>
<reference evidence="1" key="1">
    <citation type="journal article" date="2021" name="PeerJ">
        <title>Extensive microbial diversity within the chicken gut microbiome revealed by metagenomics and culture.</title>
        <authorList>
            <person name="Gilroy R."/>
            <person name="Ravi A."/>
            <person name="Getino M."/>
            <person name="Pursley I."/>
            <person name="Horton D.L."/>
            <person name="Alikhan N.F."/>
            <person name="Baker D."/>
            <person name="Gharbi K."/>
            <person name="Hall N."/>
            <person name="Watson M."/>
            <person name="Adriaenssens E.M."/>
            <person name="Foster-Nyarko E."/>
            <person name="Jarju S."/>
            <person name="Secka A."/>
            <person name="Antonio M."/>
            <person name="Oren A."/>
            <person name="Chaudhuri R.R."/>
            <person name="La Ragione R."/>
            <person name="Hildebrand F."/>
            <person name="Pallen M.J."/>
        </authorList>
    </citation>
    <scope>NUCLEOTIDE SEQUENCE</scope>
    <source>
        <strain evidence="1">CHK169-11906</strain>
    </source>
</reference>
<accession>A0A9D2IEN9</accession>
<evidence type="ECO:0000313" key="1">
    <source>
        <dbReference type="EMBL" id="HJA98788.1"/>
    </source>
</evidence>
<dbReference type="Proteomes" id="UP000824259">
    <property type="component" value="Unassembled WGS sequence"/>
</dbReference>
<sequence>MRKRNLLIVFVLILLGSMSGCFKEVGYNTFLLVKAWVKEGNSNAVPLEGGVLAYAFAADTAGWDVLSYEDAVRGVITSRTDSRTQQPVAQGGSFVFDGDNMLGMHLNGPYFLLLVVDLENRLYGFTDQAIGENLSEMFVNVTFFPKDAGKRYIKSMSSKKWVMCNDFYEEPEPEPELNE</sequence>
<gene>
    <name evidence="1" type="ORF">H9779_04200</name>
</gene>
<organism evidence="1 2">
    <name type="scientific">Candidatus Alistipes avicola</name>
    <dbReference type="NCBI Taxonomy" id="2838432"/>
    <lineage>
        <taxon>Bacteria</taxon>
        <taxon>Pseudomonadati</taxon>
        <taxon>Bacteroidota</taxon>
        <taxon>Bacteroidia</taxon>
        <taxon>Bacteroidales</taxon>
        <taxon>Rikenellaceae</taxon>
        <taxon>Alistipes</taxon>
    </lineage>
</organism>